<proteinExistence type="predicted"/>
<dbReference type="GO" id="GO:0120053">
    <property type="term" value="F:ribitol beta-1,4-xylosyltransferase activity"/>
    <property type="evidence" value="ECO:0007669"/>
    <property type="project" value="InterPro"/>
</dbReference>
<reference evidence="3" key="1">
    <citation type="submission" date="2021-01" db="EMBL/GenBank/DDBJ databases">
        <authorList>
            <person name="Corre E."/>
            <person name="Pelletier E."/>
            <person name="Niang G."/>
            <person name="Scheremetjew M."/>
            <person name="Finn R."/>
            <person name="Kale V."/>
            <person name="Holt S."/>
            <person name="Cochrane G."/>
            <person name="Meng A."/>
            <person name="Brown T."/>
            <person name="Cohen L."/>
        </authorList>
    </citation>
    <scope>NUCLEOTIDE SEQUENCE</scope>
    <source>
        <strain evidence="3">CCMP125</strain>
    </source>
</reference>
<dbReference type="PANTHER" id="PTHR15576">
    <property type="entry name" value="RIBITOL-5-PHOSPHATE XYLOSYLTRANSFERASE 1"/>
    <property type="match status" value="1"/>
</dbReference>
<feature type="region of interest" description="Disordered" evidence="1">
    <location>
        <begin position="57"/>
        <end position="91"/>
    </location>
</feature>
<evidence type="ECO:0000313" key="3">
    <source>
        <dbReference type="EMBL" id="CAD9979665.1"/>
    </source>
</evidence>
<dbReference type="EMBL" id="HBHT01028376">
    <property type="protein sequence ID" value="CAD9979665.1"/>
    <property type="molecule type" value="Transcribed_RNA"/>
</dbReference>
<dbReference type="GO" id="GO:0035269">
    <property type="term" value="P:protein O-linked glycosylation via mannose"/>
    <property type="evidence" value="ECO:0007669"/>
    <property type="project" value="InterPro"/>
</dbReference>
<feature type="domain" description="RXYLT1 C-terminal" evidence="2">
    <location>
        <begin position="307"/>
        <end position="430"/>
    </location>
</feature>
<sequence length="449" mass="50502">MTQPQPRLSLRLLLPPGTTGRRLLLLAVAVVVTLVQFREYGTAHLFLPKASSRSPTIPISISTNKKTNNSTDDMEESAATSSAETSSTPQKATAATATVNVVLDRFFPEYAYSIFMTDSISRFGSGRIQYNIYRTAMRRLEPIRLLENKNTTLNLTSSGHPCILVSPYAKAAHKYRSQRAPTCHFMTSNDEYCGRKGAQIRQYHYAGSQQIYLPLGPRFDTWNGLKKLFLIDNDGYDDNATAAAVPKTSQRELVYNAVFSESTSESRKMLSSVLSRESNETRTTTANQTTTTTPSSGKLVPYKAHVQISTQWTKKLSNEHVSAVDYAQLLGNSMFTLSPTGHNPECFRIFEALEAGSIPVLALDDEYEQHKCRQSLGLYRDAPMVWLKSWNEWPETLEKLMEDRSALDDRQEALQRWYQAFMRDAVQKFEDFLFPPPAPKAGNATTMVR</sequence>
<feature type="compositionally biased region" description="Low complexity" evidence="1">
    <location>
        <begin position="281"/>
        <end position="293"/>
    </location>
</feature>
<dbReference type="AlphaFoldDB" id="A0A7S2YJN5"/>
<gene>
    <name evidence="3" type="ORF">APAL1065_LOCUS19065</name>
</gene>
<organism evidence="3">
    <name type="scientific">Entomoneis paludosa</name>
    <dbReference type="NCBI Taxonomy" id="265537"/>
    <lineage>
        <taxon>Eukaryota</taxon>
        <taxon>Sar</taxon>
        <taxon>Stramenopiles</taxon>
        <taxon>Ochrophyta</taxon>
        <taxon>Bacillariophyta</taxon>
        <taxon>Bacillariophyceae</taxon>
        <taxon>Bacillariophycidae</taxon>
        <taxon>Entomoneidaceae</taxon>
        <taxon>Entomoneis</taxon>
    </lineage>
</organism>
<feature type="region of interest" description="Disordered" evidence="1">
    <location>
        <begin position="269"/>
        <end position="297"/>
    </location>
</feature>
<name>A0A7S2YJN5_9STRA</name>
<dbReference type="InterPro" id="IPR057538">
    <property type="entry name" value="RXYLT1_C"/>
</dbReference>
<evidence type="ECO:0000259" key="2">
    <source>
        <dbReference type="Pfam" id="PF24785"/>
    </source>
</evidence>
<accession>A0A7S2YJN5</accession>
<dbReference type="InterPro" id="IPR055286">
    <property type="entry name" value="RXYLT1-like"/>
</dbReference>
<protein>
    <recommendedName>
        <fullName evidence="2">RXYLT1 C-terminal domain-containing protein</fullName>
    </recommendedName>
</protein>
<feature type="compositionally biased region" description="Low complexity" evidence="1">
    <location>
        <begin position="77"/>
        <end position="91"/>
    </location>
</feature>
<evidence type="ECO:0000256" key="1">
    <source>
        <dbReference type="SAM" id="MobiDB-lite"/>
    </source>
</evidence>
<dbReference type="Pfam" id="PF24785">
    <property type="entry name" value="RXYLT1_C"/>
    <property type="match status" value="1"/>
</dbReference>
<dbReference type="PANTHER" id="PTHR15576:SF1">
    <property type="entry name" value="RIBITOL-5-PHOSPHATE XYLOSYLTRANSFERASE 1"/>
    <property type="match status" value="1"/>
</dbReference>
<dbReference type="GO" id="GO:0005794">
    <property type="term" value="C:Golgi apparatus"/>
    <property type="evidence" value="ECO:0007669"/>
    <property type="project" value="TreeGrafter"/>
</dbReference>